<dbReference type="InterPro" id="IPR027304">
    <property type="entry name" value="Trigger_fact/SurA_dom_sf"/>
</dbReference>
<name>A0A558QXT7_9SPHN</name>
<gene>
    <name evidence="2" type="ORF">FOY91_15640</name>
</gene>
<dbReference type="Proteomes" id="UP000318681">
    <property type="component" value="Unassembled WGS sequence"/>
</dbReference>
<feature type="chain" id="PRO_5021836260" description="Peptidyl-prolyl cis-trans isomerase, EpsD family" evidence="1">
    <location>
        <begin position="20"/>
        <end position="265"/>
    </location>
</feature>
<comment type="caution">
    <text evidence="2">The sequence shown here is derived from an EMBL/GenBank/DDBJ whole genome shotgun (WGS) entry which is preliminary data.</text>
</comment>
<accession>A0A558QXT7</accession>
<dbReference type="EMBL" id="VNIM01000075">
    <property type="protein sequence ID" value="TVV71964.1"/>
    <property type="molecule type" value="Genomic_DNA"/>
</dbReference>
<dbReference type="Gene3D" id="1.10.8.1040">
    <property type="match status" value="1"/>
</dbReference>
<organism evidence="2 3">
    <name type="scientific">Alterirhizorhabdus solaris</name>
    <dbReference type="NCBI Taxonomy" id="2529389"/>
    <lineage>
        <taxon>Bacteria</taxon>
        <taxon>Pseudomonadati</taxon>
        <taxon>Pseudomonadota</taxon>
        <taxon>Alphaproteobacteria</taxon>
        <taxon>Sphingomonadales</taxon>
        <taxon>Rhizorhabdaceae</taxon>
        <taxon>Alterirhizorhabdus</taxon>
    </lineage>
</organism>
<evidence type="ECO:0000256" key="1">
    <source>
        <dbReference type="SAM" id="SignalP"/>
    </source>
</evidence>
<keyword evidence="1" id="KW-0732">Signal</keyword>
<dbReference type="AlphaFoldDB" id="A0A558QXT7"/>
<dbReference type="RefSeq" id="WP_145154043.1">
    <property type="nucleotide sequence ID" value="NZ_VNIM01000075.1"/>
</dbReference>
<evidence type="ECO:0000313" key="2">
    <source>
        <dbReference type="EMBL" id="TVV71964.1"/>
    </source>
</evidence>
<keyword evidence="3" id="KW-1185">Reference proteome</keyword>
<feature type="signal peptide" evidence="1">
    <location>
        <begin position="1"/>
        <end position="19"/>
    </location>
</feature>
<evidence type="ECO:0008006" key="4">
    <source>
        <dbReference type="Google" id="ProtNLM"/>
    </source>
</evidence>
<dbReference type="SUPFAM" id="SSF109998">
    <property type="entry name" value="Triger factor/SurA peptide-binding domain-like"/>
    <property type="match status" value="1"/>
</dbReference>
<proteinExistence type="predicted"/>
<dbReference type="OrthoDB" id="8204527at2"/>
<sequence>MIRLSIWLFFTTISLSACSRGAPVGQVLATVDGEEITVSELRAEADARNAGDDPDTRKRLLWDIVDRRLLVREARRLKLDQQISYLLDRRRVEEKLLSNLLLRTLTESIGTPSKHDTDVFLRSHPTAFTKHTVYDVEQIDIRGDHPRLADQLKKTASLNDVDHVLATQGIVHQHSRTQWDGSFMSDDLATLLEQLPPGRPFLRVSMNGLVAANVLSRRVKPYSYEDRIALIHESLRIQSQENFIRSKLKGLSELSKIQVQSRFVK</sequence>
<evidence type="ECO:0000313" key="3">
    <source>
        <dbReference type="Proteomes" id="UP000318681"/>
    </source>
</evidence>
<protein>
    <recommendedName>
        <fullName evidence="4">Peptidyl-prolyl cis-trans isomerase, EpsD family</fullName>
    </recommendedName>
</protein>
<dbReference type="PROSITE" id="PS51257">
    <property type="entry name" value="PROKAR_LIPOPROTEIN"/>
    <property type="match status" value="1"/>
</dbReference>
<reference evidence="2 3" key="1">
    <citation type="submission" date="2019-07" db="EMBL/GenBank/DDBJ databases">
        <title>Sphingomonas solaris sp. nov., isolated from a solar panel from Boston, Massachusetts.</title>
        <authorList>
            <person name="Tanner K."/>
            <person name="Pascual J."/>
            <person name="Mancuso C."/>
            <person name="Pereto J."/>
            <person name="Khalil A."/>
            <person name="Vilanova C."/>
        </authorList>
    </citation>
    <scope>NUCLEOTIDE SEQUENCE [LARGE SCALE GENOMIC DNA]</scope>
    <source>
        <strain evidence="2 3">R4DWN</strain>
    </source>
</reference>